<organism evidence="1">
    <name type="scientific">Arundo donax</name>
    <name type="common">Giant reed</name>
    <name type="synonym">Donax arundinaceus</name>
    <dbReference type="NCBI Taxonomy" id="35708"/>
    <lineage>
        <taxon>Eukaryota</taxon>
        <taxon>Viridiplantae</taxon>
        <taxon>Streptophyta</taxon>
        <taxon>Embryophyta</taxon>
        <taxon>Tracheophyta</taxon>
        <taxon>Spermatophyta</taxon>
        <taxon>Magnoliopsida</taxon>
        <taxon>Liliopsida</taxon>
        <taxon>Poales</taxon>
        <taxon>Poaceae</taxon>
        <taxon>PACMAD clade</taxon>
        <taxon>Arundinoideae</taxon>
        <taxon>Arundineae</taxon>
        <taxon>Arundo</taxon>
    </lineage>
</organism>
<dbReference type="AlphaFoldDB" id="A0A0A8Z9I2"/>
<proteinExistence type="predicted"/>
<evidence type="ECO:0000313" key="1">
    <source>
        <dbReference type="EMBL" id="JAD35466.1"/>
    </source>
</evidence>
<dbReference type="EMBL" id="GBRH01262429">
    <property type="protein sequence ID" value="JAD35466.1"/>
    <property type="molecule type" value="Transcribed_RNA"/>
</dbReference>
<protein>
    <submittedName>
        <fullName evidence="1">Uncharacterized protein</fullName>
    </submittedName>
</protein>
<name>A0A0A8Z9I2_ARUDO</name>
<dbReference type="PROSITE" id="PS51257">
    <property type="entry name" value="PROKAR_LIPOPROTEIN"/>
    <property type="match status" value="1"/>
</dbReference>
<sequence length="54" mass="5950">MASWRSSSAASIVSSMLSTFSCSSSLCSRRASTFQRRSSTIAARFPLWLMHGFL</sequence>
<reference evidence="1" key="1">
    <citation type="submission" date="2014-09" db="EMBL/GenBank/DDBJ databases">
        <authorList>
            <person name="Magalhaes I.L.F."/>
            <person name="Oliveira U."/>
            <person name="Santos F.R."/>
            <person name="Vidigal T.H.D.A."/>
            <person name="Brescovit A.D."/>
            <person name="Santos A.J."/>
        </authorList>
    </citation>
    <scope>NUCLEOTIDE SEQUENCE</scope>
    <source>
        <tissue evidence="1">Shoot tissue taken approximately 20 cm above the soil surface</tissue>
    </source>
</reference>
<reference evidence="1" key="2">
    <citation type="journal article" date="2015" name="Data Brief">
        <title>Shoot transcriptome of the giant reed, Arundo donax.</title>
        <authorList>
            <person name="Barrero R.A."/>
            <person name="Guerrero F.D."/>
            <person name="Moolhuijzen P."/>
            <person name="Goolsby J.A."/>
            <person name="Tidwell J."/>
            <person name="Bellgard S.E."/>
            <person name="Bellgard M.I."/>
        </authorList>
    </citation>
    <scope>NUCLEOTIDE SEQUENCE</scope>
    <source>
        <tissue evidence="1">Shoot tissue taken approximately 20 cm above the soil surface</tissue>
    </source>
</reference>
<accession>A0A0A8Z9I2</accession>